<gene>
    <name evidence="1" type="ordered locus">Ferp_2477</name>
</gene>
<keyword evidence="2" id="KW-1185">Reference proteome</keyword>
<reference evidence="1 2" key="2">
    <citation type="journal article" date="2011" name="Stand. Genomic Sci.">
        <title>Complete genome sequence of Ferroglobus placidus AEDII12DO.</title>
        <authorList>
            <person name="Anderson I."/>
            <person name="Risso C."/>
            <person name="Holmes D."/>
            <person name="Lucas S."/>
            <person name="Copeland A."/>
            <person name="Lapidus A."/>
            <person name="Cheng J.F."/>
            <person name="Bruce D."/>
            <person name="Goodwin L."/>
            <person name="Pitluck S."/>
            <person name="Saunders E."/>
            <person name="Brettin T."/>
            <person name="Detter J.C."/>
            <person name="Han C."/>
            <person name="Tapia R."/>
            <person name="Larimer F."/>
            <person name="Land M."/>
            <person name="Hauser L."/>
            <person name="Woyke T."/>
            <person name="Lovley D."/>
            <person name="Kyrpides N."/>
            <person name="Ivanova N."/>
        </authorList>
    </citation>
    <scope>NUCLEOTIDE SEQUENCE [LARGE SCALE GENOMIC DNA]</scope>
    <source>
        <strain evidence="2">DSM 10642 / AEDII12DO</strain>
    </source>
</reference>
<dbReference type="InterPro" id="IPR000600">
    <property type="entry name" value="ROK"/>
</dbReference>
<dbReference type="OrthoDB" id="8261at2157"/>
<protein>
    <submittedName>
        <fullName evidence="1">ROK family protein</fullName>
    </submittedName>
</protein>
<dbReference type="eggNOG" id="arCOG04280">
    <property type="taxonomic scope" value="Archaea"/>
</dbReference>
<name>D3S294_FERPA</name>
<sequence>MLAGVDVGGTFTDVVVKEGEEFVHVKTLKTSEFLKDPEFVEKYSNAVFAIAGWIRGGKILRTPNIPEFNAKLFEGKRIENDANCFAIYAHHVTGFENLFAVTLGTGVGGAIIADSKLYKGNGLASEIGHAFVGGDEKCVCGGVGHLETFFSGWTIKKKFGRELTREELIKFDGFKILCAEVARAVMILDPEAVVFGGRIASILEPEDFEQIYNFLPSEFRPEIRIIKDPLAVAKGAAILAGEKDGHG</sequence>
<dbReference type="RefSeq" id="WP_012966918.1">
    <property type="nucleotide sequence ID" value="NC_013849.1"/>
</dbReference>
<accession>D3S294</accession>
<dbReference type="Pfam" id="PF00480">
    <property type="entry name" value="ROK"/>
    <property type="match status" value="1"/>
</dbReference>
<dbReference type="InterPro" id="IPR043129">
    <property type="entry name" value="ATPase_NBD"/>
</dbReference>
<dbReference type="STRING" id="589924.Ferp_2477"/>
<dbReference type="EMBL" id="CP001899">
    <property type="protein sequence ID" value="ADC66585.1"/>
    <property type="molecule type" value="Genomic_DNA"/>
</dbReference>
<dbReference type="PaxDb" id="589924-Ferp_2477"/>
<dbReference type="AlphaFoldDB" id="D3S294"/>
<dbReference type="Gene3D" id="3.30.420.40">
    <property type="match status" value="1"/>
</dbReference>
<evidence type="ECO:0000313" key="2">
    <source>
        <dbReference type="Proteomes" id="UP000002613"/>
    </source>
</evidence>
<dbReference type="GeneID" id="8780019"/>
<reference evidence="2" key="1">
    <citation type="submission" date="2010-02" db="EMBL/GenBank/DDBJ databases">
        <title>Complete sequence of Ferroglobus placidus DSM 10642.</title>
        <authorList>
            <consortium name="US DOE Joint Genome Institute"/>
            <person name="Lucas S."/>
            <person name="Copeland A."/>
            <person name="Lapidus A."/>
            <person name="Cheng J.-F."/>
            <person name="Bruce D."/>
            <person name="Goodwin L."/>
            <person name="Pitluck S."/>
            <person name="Saunders E."/>
            <person name="Brettin T."/>
            <person name="Detter J.C."/>
            <person name="Han C."/>
            <person name="Tapia R."/>
            <person name="Larimer F."/>
            <person name="Land M."/>
            <person name="Hauser L."/>
            <person name="Kyrpides N."/>
            <person name="Ivanova N."/>
            <person name="Holmes D."/>
            <person name="Lovley D."/>
            <person name="Kyrpides N."/>
            <person name="Anderson I.J."/>
            <person name="Woyke T."/>
        </authorList>
    </citation>
    <scope>NUCLEOTIDE SEQUENCE [LARGE SCALE GENOMIC DNA]</scope>
    <source>
        <strain evidence="2">DSM 10642 / AEDII12DO</strain>
    </source>
</reference>
<dbReference type="PANTHER" id="PTHR18964:SF149">
    <property type="entry name" value="BIFUNCTIONAL UDP-N-ACETYLGLUCOSAMINE 2-EPIMERASE_N-ACETYLMANNOSAMINE KINASE"/>
    <property type="match status" value="1"/>
</dbReference>
<dbReference type="Proteomes" id="UP000002613">
    <property type="component" value="Chromosome"/>
</dbReference>
<dbReference type="SUPFAM" id="SSF53067">
    <property type="entry name" value="Actin-like ATPase domain"/>
    <property type="match status" value="1"/>
</dbReference>
<evidence type="ECO:0000313" key="1">
    <source>
        <dbReference type="EMBL" id="ADC66585.1"/>
    </source>
</evidence>
<dbReference type="HOGENOM" id="CLU_1080110_0_0_2"/>
<proteinExistence type="predicted"/>
<organism evidence="1 2">
    <name type="scientific">Ferroglobus placidus (strain DSM 10642 / AEDII12DO)</name>
    <dbReference type="NCBI Taxonomy" id="589924"/>
    <lineage>
        <taxon>Archaea</taxon>
        <taxon>Methanobacteriati</taxon>
        <taxon>Methanobacteriota</taxon>
        <taxon>Archaeoglobi</taxon>
        <taxon>Archaeoglobales</taxon>
        <taxon>Archaeoglobaceae</taxon>
        <taxon>Ferroglobus</taxon>
    </lineage>
</organism>
<dbReference type="PANTHER" id="PTHR18964">
    <property type="entry name" value="ROK (REPRESSOR, ORF, KINASE) FAMILY"/>
    <property type="match status" value="1"/>
</dbReference>
<dbReference type="KEGG" id="fpl:Ferp_2477"/>